<dbReference type="Pfam" id="PF18102">
    <property type="entry name" value="DTC"/>
    <property type="match status" value="1"/>
</dbReference>
<dbReference type="EMBL" id="VFJC01000025">
    <property type="protein sequence ID" value="KAB5528605.1"/>
    <property type="molecule type" value="Genomic_DNA"/>
</dbReference>
<proteinExistence type="inferred from homology"/>
<dbReference type="EC" id="2.3.2.27" evidence="8"/>
<evidence type="ECO:0000256" key="6">
    <source>
        <dbReference type="ARBA" id="ARBA00022771"/>
    </source>
</evidence>
<dbReference type="GO" id="GO:0016567">
    <property type="term" value="P:protein ubiquitination"/>
    <property type="evidence" value="ECO:0007669"/>
    <property type="project" value="UniProtKB-UniRule"/>
</dbReference>
<dbReference type="CDD" id="cd09633">
    <property type="entry name" value="Deltex_C"/>
    <property type="match status" value="1"/>
</dbReference>
<evidence type="ECO:0000313" key="10">
    <source>
        <dbReference type="EMBL" id="KAB5528605.1"/>
    </source>
</evidence>
<reference evidence="10 11" key="1">
    <citation type="submission" date="2019-06" db="EMBL/GenBank/DDBJ databases">
        <title>A chromosome-scale genome assembly of the striped catfish, Pangasianodon hypophthalmus.</title>
        <authorList>
            <person name="Wen M."/>
            <person name="Zahm M."/>
            <person name="Roques C."/>
            <person name="Cabau C."/>
            <person name="Klopp C."/>
            <person name="Donnadieu C."/>
            <person name="Jouanno E."/>
            <person name="Avarre J.-C."/>
            <person name="Campet M."/>
            <person name="Ha T.T.T."/>
            <person name="Dugue R."/>
            <person name="Lampietro C."/>
            <person name="Louis A."/>
            <person name="Herpin A."/>
            <person name="Echchiki A."/>
            <person name="Berthelot C."/>
            <person name="Parey E."/>
            <person name="Roest-Crollius H."/>
            <person name="Braasch I."/>
            <person name="Postlethwait J."/>
            <person name="Bobe J."/>
            <person name="Montfort J."/>
            <person name="Bouchez O."/>
            <person name="Begum T."/>
            <person name="Schartl M."/>
            <person name="Guiguen Y."/>
        </authorList>
    </citation>
    <scope>NUCLEOTIDE SEQUENCE [LARGE SCALE GENOMIC DNA]</scope>
    <source>
        <strain evidence="10 11">Indonesia</strain>
        <tissue evidence="10">Blood</tissue>
    </source>
</reference>
<gene>
    <name evidence="10" type="ORF">PHYPO_G00142160</name>
</gene>
<comment type="subcellular location">
    <subcellularLocation>
        <location evidence="8">Cytoplasm</location>
    </subcellularLocation>
</comment>
<keyword evidence="8" id="KW-0963">Cytoplasm</keyword>
<comment type="catalytic activity">
    <reaction evidence="1 8">
        <text>S-ubiquitinyl-[E2 ubiquitin-conjugating enzyme]-L-cysteine + [acceptor protein]-L-lysine = [E2 ubiquitin-conjugating enzyme]-L-cysteine + N(6)-ubiquitinyl-[acceptor protein]-L-lysine.</text>
        <dbReference type="EC" id="2.3.2.27"/>
    </reaction>
</comment>
<evidence type="ECO:0000313" key="11">
    <source>
        <dbReference type="Proteomes" id="UP000327468"/>
    </source>
</evidence>
<dbReference type="Proteomes" id="UP000327468">
    <property type="component" value="Chromosome 24"/>
</dbReference>
<dbReference type="InterPro" id="IPR039396">
    <property type="entry name" value="Deltex_C"/>
</dbReference>
<evidence type="ECO:0000256" key="7">
    <source>
        <dbReference type="ARBA" id="ARBA00022833"/>
    </source>
</evidence>
<evidence type="ECO:0000256" key="1">
    <source>
        <dbReference type="ARBA" id="ARBA00000900"/>
    </source>
</evidence>
<dbReference type="Gene3D" id="3.30.390.130">
    <property type="match status" value="1"/>
</dbReference>
<keyword evidence="11" id="KW-1185">Reference proteome</keyword>
<dbReference type="GO" id="GO:0061630">
    <property type="term" value="F:ubiquitin protein ligase activity"/>
    <property type="evidence" value="ECO:0007669"/>
    <property type="project" value="UniProtKB-UniRule"/>
</dbReference>
<evidence type="ECO:0000256" key="2">
    <source>
        <dbReference type="ARBA" id="ARBA00004906"/>
    </source>
</evidence>
<evidence type="ECO:0000256" key="4">
    <source>
        <dbReference type="ARBA" id="ARBA00022679"/>
    </source>
</evidence>
<dbReference type="FunFam" id="3.30.390.130:FF:000001">
    <property type="entry name" value="Probable E3 ubiquitin-protein ligase DTX3"/>
    <property type="match status" value="1"/>
</dbReference>
<protein>
    <recommendedName>
        <fullName evidence="8">E3 ubiquitin-protein ligase</fullName>
        <ecNumber evidence="8">2.3.2.27</ecNumber>
    </recommendedName>
</protein>
<comment type="caution">
    <text evidence="10">The sequence shown here is derived from an EMBL/GenBank/DDBJ whole genome shotgun (WGS) entry which is preliminary data.</text>
</comment>
<evidence type="ECO:0000256" key="8">
    <source>
        <dbReference type="RuleBase" id="RU367105"/>
    </source>
</evidence>
<feature type="domain" description="Deltex C-terminal" evidence="9">
    <location>
        <begin position="1"/>
        <end position="125"/>
    </location>
</feature>
<dbReference type="InterPro" id="IPR039399">
    <property type="entry name" value="Deltex_C_sf"/>
</dbReference>
<dbReference type="UniPathway" id="UPA00143"/>
<organism evidence="10 11">
    <name type="scientific">Pangasianodon hypophthalmus</name>
    <name type="common">Striped catfish</name>
    <name type="synonym">Helicophagus hypophthalmus</name>
    <dbReference type="NCBI Taxonomy" id="310915"/>
    <lineage>
        <taxon>Eukaryota</taxon>
        <taxon>Metazoa</taxon>
        <taxon>Chordata</taxon>
        <taxon>Craniata</taxon>
        <taxon>Vertebrata</taxon>
        <taxon>Euteleostomi</taxon>
        <taxon>Actinopterygii</taxon>
        <taxon>Neopterygii</taxon>
        <taxon>Teleostei</taxon>
        <taxon>Ostariophysi</taxon>
        <taxon>Siluriformes</taxon>
        <taxon>Pangasiidae</taxon>
        <taxon>Pangasianodon</taxon>
    </lineage>
</organism>
<keyword evidence="6 8" id="KW-0863">Zinc-finger</keyword>
<dbReference type="PANTHER" id="PTHR12622">
    <property type="entry name" value="DELTEX-RELATED"/>
    <property type="match status" value="1"/>
</dbReference>
<comment type="similarity">
    <text evidence="3 8">Belongs to the Deltex family.</text>
</comment>
<comment type="pathway">
    <text evidence="2 8">Protein modification; protein ubiquitination.</text>
</comment>
<dbReference type="GO" id="GO:0007219">
    <property type="term" value="P:Notch signaling pathway"/>
    <property type="evidence" value="ECO:0007669"/>
    <property type="project" value="InterPro"/>
</dbReference>
<name>A0A5N5KE53_PANHP</name>
<keyword evidence="5 8" id="KW-0479">Metal-binding</keyword>
<dbReference type="AlphaFoldDB" id="A0A5N5KE53"/>
<keyword evidence="4 8" id="KW-0808">Transferase</keyword>
<dbReference type="GO" id="GO:0005737">
    <property type="term" value="C:cytoplasm"/>
    <property type="evidence" value="ECO:0007669"/>
    <property type="project" value="UniProtKB-SubCell"/>
</dbReference>
<keyword evidence="7 8" id="KW-0862">Zinc</keyword>
<dbReference type="GO" id="GO:0008270">
    <property type="term" value="F:zinc ion binding"/>
    <property type="evidence" value="ECO:0007669"/>
    <property type="project" value="UniProtKB-KW"/>
</dbReference>
<sequence>MNVMYNKVPLPGYENYGTIIIHYIIPDGLQGDEHPNPGQPYRGTERLAYLPDCPEGKKVLKLLKQAFEQRLTFTVGRSSTTGRSNVVTWNDIHHKTSRTGGPTAYGYPDPDYLKRIQEELKAKGIY</sequence>
<evidence type="ECO:0000259" key="9">
    <source>
        <dbReference type="Pfam" id="PF18102"/>
    </source>
</evidence>
<accession>A0A5N5KE53</accession>
<dbReference type="InterPro" id="IPR039398">
    <property type="entry name" value="Deltex_fam"/>
</dbReference>
<evidence type="ECO:0000256" key="3">
    <source>
        <dbReference type="ARBA" id="ARBA00009413"/>
    </source>
</evidence>
<evidence type="ECO:0000256" key="5">
    <source>
        <dbReference type="ARBA" id="ARBA00022723"/>
    </source>
</evidence>